<evidence type="ECO:0000256" key="1">
    <source>
        <dbReference type="ARBA" id="ARBA00022679"/>
    </source>
</evidence>
<organism evidence="4 5">
    <name type="scientific">Actinomadura rubrobrunea</name>
    <dbReference type="NCBI Taxonomy" id="115335"/>
    <lineage>
        <taxon>Bacteria</taxon>
        <taxon>Bacillati</taxon>
        <taxon>Actinomycetota</taxon>
        <taxon>Actinomycetes</taxon>
        <taxon>Streptosporangiales</taxon>
        <taxon>Thermomonosporaceae</taxon>
        <taxon>Actinomadura</taxon>
    </lineage>
</organism>
<dbReference type="Pfam" id="PF00583">
    <property type="entry name" value="Acetyltransf_1"/>
    <property type="match status" value="1"/>
</dbReference>
<comment type="caution">
    <text evidence="4">The sequence shown here is derived from an EMBL/GenBank/DDBJ whole genome shotgun (WGS) entry which is preliminary data.</text>
</comment>
<feature type="domain" description="N-acetyltransferase" evidence="3">
    <location>
        <begin position="4"/>
        <end position="191"/>
    </location>
</feature>
<dbReference type="AlphaFoldDB" id="A0A9W6PTG4"/>
<dbReference type="CDD" id="cd04301">
    <property type="entry name" value="NAT_SF"/>
    <property type="match status" value="1"/>
</dbReference>
<accession>A0A9W6PTG4</accession>
<proteinExistence type="predicted"/>
<keyword evidence="2" id="KW-0012">Acyltransferase</keyword>
<dbReference type="PANTHER" id="PTHR43877">
    <property type="entry name" value="AMINOALKYLPHOSPHONATE N-ACETYLTRANSFERASE-RELATED-RELATED"/>
    <property type="match status" value="1"/>
</dbReference>
<evidence type="ECO:0000259" key="3">
    <source>
        <dbReference type="PROSITE" id="PS51186"/>
    </source>
</evidence>
<name>A0A9W6PTG4_9ACTN</name>
<sequence>MADVGVRPARRTDAAAVADIQVRAWRAFYRDLLPGAVLDEVTSPAARDVWRERWAESISAPPSPRHRVLVAVAGSSAGGPPPGPPGAFDLVVGFAAHAPAEDADAAPGTAELLTLLVDPAHTGAGHGSRLLAATVDLLREDGAETLITWVFEADEAMRTFLGSAGWAPDGSSRTLDMGEPVRQIRLHTDIREPRGRAEP</sequence>
<dbReference type="RefSeq" id="WP_067910203.1">
    <property type="nucleotide sequence ID" value="NZ_BSRZ01000001.1"/>
</dbReference>
<evidence type="ECO:0000256" key="2">
    <source>
        <dbReference type="ARBA" id="ARBA00023315"/>
    </source>
</evidence>
<dbReference type="InterPro" id="IPR000182">
    <property type="entry name" value="GNAT_dom"/>
</dbReference>
<dbReference type="PROSITE" id="PS51186">
    <property type="entry name" value="GNAT"/>
    <property type="match status" value="1"/>
</dbReference>
<dbReference type="Gene3D" id="3.40.630.30">
    <property type="match status" value="1"/>
</dbReference>
<dbReference type="Proteomes" id="UP001165124">
    <property type="component" value="Unassembled WGS sequence"/>
</dbReference>
<keyword evidence="1" id="KW-0808">Transferase</keyword>
<reference evidence="4" key="1">
    <citation type="submission" date="2023-02" db="EMBL/GenBank/DDBJ databases">
        <title>Actinomadura rubrobrunea NBRC 14622.</title>
        <authorList>
            <person name="Ichikawa N."/>
            <person name="Sato H."/>
            <person name="Tonouchi N."/>
        </authorList>
    </citation>
    <scope>NUCLEOTIDE SEQUENCE</scope>
    <source>
        <strain evidence="4">NBRC 14622</strain>
    </source>
</reference>
<gene>
    <name evidence="4" type="ORF">Arub01_09870</name>
</gene>
<dbReference type="SUPFAM" id="SSF55729">
    <property type="entry name" value="Acyl-CoA N-acyltransferases (Nat)"/>
    <property type="match status" value="1"/>
</dbReference>
<dbReference type="GO" id="GO:0016747">
    <property type="term" value="F:acyltransferase activity, transferring groups other than amino-acyl groups"/>
    <property type="evidence" value="ECO:0007669"/>
    <property type="project" value="InterPro"/>
</dbReference>
<dbReference type="InterPro" id="IPR050832">
    <property type="entry name" value="Bact_Acetyltransf"/>
</dbReference>
<keyword evidence="5" id="KW-1185">Reference proteome</keyword>
<dbReference type="EMBL" id="BSRZ01000001">
    <property type="protein sequence ID" value="GLW62743.1"/>
    <property type="molecule type" value="Genomic_DNA"/>
</dbReference>
<protein>
    <recommendedName>
        <fullName evidence="3">N-acetyltransferase domain-containing protein</fullName>
    </recommendedName>
</protein>
<evidence type="ECO:0000313" key="4">
    <source>
        <dbReference type="EMBL" id="GLW62743.1"/>
    </source>
</evidence>
<evidence type="ECO:0000313" key="5">
    <source>
        <dbReference type="Proteomes" id="UP001165124"/>
    </source>
</evidence>
<dbReference type="InterPro" id="IPR016181">
    <property type="entry name" value="Acyl_CoA_acyltransferase"/>
</dbReference>